<reference evidence="1 2" key="1">
    <citation type="submission" date="2015-05" db="EMBL/GenBank/DDBJ databases">
        <title>Distinctive expansion of gene families associated with plant cell wall degradation and secondary metabolism in the genomes of grapevine trunk pathogens.</title>
        <authorList>
            <person name="Lawrence D.P."/>
            <person name="Travadon R."/>
            <person name="Rolshausen P.E."/>
            <person name="Baumgartner K."/>
        </authorList>
    </citation>
    <scope>NUCLEOTIDE SEQUENCE [LARGE SCALE GENOMIC DNA]</scope>
    <source>
        <strain evidence="1">DA912</strain>
    </source>
</reference>
<dbReference type="AlphaFoldDB" id="A0A0G2IEY9"/>
<keyword evidence="2" id="KW-1185">Reference proteome</keyword>
<dbReference type="EMBL" id="LCUC01000059">
    <property type="protein sequence ID" value="KKY38395.1"/>
    <property type="molecule type" value="Genomic_DNA"/>
</dbReference>
<sequence length="69" mass="7594">MKCLDARMYLNEDVPEFVALRPAASAKYNVLGDDLCDGEAINIWVSAANSMPALFWTLTGAETNKNVAW</sequence>
<proteinExistence type="predicted"/>
<accession>A0A0G2IEY9</accession>
<evidence type="ECO:0000313" key="1">
    <source>
        <dbReference type="EMBL" id="KKY38395.1"/>
    </source>
</evidence>
<organism evidence="1 2">
    <name type="scientific">Diaporthe ampelina</name>
    <dbReference type="NCBI Taxonomy" id="1214573"/>
    <lineage>
        <taxon>Eukaryota</taxon>
        <taxon>Fungi</taxon>
        <taxon>Dikarya</taxon>
        <taxon>Ascomycota</taxon>
        <taxon>Pezizomycotina</taxon>
        <taxon>Sordariomycetes</taxon>
        <taxon>Sordariomycetidae</taxon>
        <taxon>Diaporthales</taxon>
        <taxon>Diaporthaceae</taxon>
        <taxon>Diaporthe</taxon>
    </lineage>
</organism>
<comment type="caution">
    <text evidence="1">The sequence shown here is derived from an EMBL/GenBank/DDBJ whole genome shotgun (WGS) entry which is preliminary data.</text>
</comment>
<evidence type="ECO:0000313" key="2">
    <source>
        <dbReference type="Proteomes" id="UP000034680"/>
    </source>
</evidence>
<gene>
    <name evidence="1" type="ORF">UCDDA912_g01713</name>
</gene>
<dbReference type="Proteomes" id="UP000034680">
    <property type="component" value="Unassembled WGS sequence"/>
</dbReference>
<protein>
    <submittedName>
        <fullName evidence="1">Uncharacterized protein</fullName>
    </submittedName>
</protein>
<dbReference type="OrthoDB" id="1470350at2759"/>
<name>A0A0G2IEY9_9PEZI</name>
<reference evidence="1 2" key="2">
    <citation type="submission" date="2015-05" db="EMBL/GenBank/DDBJ databases">
        <authorList>
            <person name="Morales-Cruz A."/>
            <person name="Amrine K.C."/>
            <person name="Cantu D."/>
        </authorList>
    </citation>
    <scope>NUCLEOTIDE SEQUENCE [LARGE SCALE GENOMIC DNA]</scope>
    <source>
        <strain evidence="1">DA912</strain>
    </source>
</reference>